<dbReference type="Proteomes" id="UP001241747">
    <property type="component" value="Unassembled WGS sequence"/>
</dbReference>
<dbReference type="Pfam" id="PF13391">
    <property type="entry name" value="HNH_2"/>
    <property type="match status" value="1"/>
</dbReference>
<feature type="domain" description="HNH nuclease" evidence="1">
    <location>
        <begin position="195"/>
        <end position="244"/>
    </location>
</feature>
<organism evidence="2 3">
    <name type="scientific">Xanthobacter agilis</name>
    <dbReference type="NCBI Taxonomy" id="47492"/>
    <lineage>
        <taxon>Bacteria</taxon>
        <taxon>Pseudomonadati</taxon>
        <taxon>Pseudomonadota</taxon>
        <taxon>Alphaproteobacteria</taxon>
        <taxon>Hyphomicrobiales</taxon>
        <taxon>Xanthobacteraceae</taxon>
        <taxon>Xanthobacter</taxon>
    </lineage>
</organism>
<proteinExistence type="predicted"/>
<dbReference type="RefSeq" id="WP_237347127.1">
    <property type="nucleotide sequence ID" value="NZ_JABWGX010000028.1"/>
</dbReference>
<name>A0ABU0LAN1_XANAG</name>
<accession>A0ABU0LAN1</accession>
<sequence length="293" mass="32689">MHISLGVRTDHFPIDDFLDAHGKTEVTISAVAGSNRANITNLAFSGNPQRRGGEWRIRDQYSNRHPAWTPAADFPSVYDTKNPPYIFIFKIGKTFYARFVLDTEIAKLTSAAGAREILDSNTGLGPASPELIKALNVPRVSRIDELLLKQDDDYGEPFDPKNIPDGKNRIIAEIVRRLGQQAFRRKLVSAYGAKCAMTRCKTQWVLEAAHIVPYRGLKTNAVSNGLLLRADVHTLFDLGLISVDPKILKTKVSNILSGSEYEELDGRELSLPSRSTHYPSIAALEYHYSIFHP</sequence>
<dbReference type="InterPro" id="IPR003615">
    <property type="entry name" value="HNH_nuc"/>
</dbReference>
<evidence type="ECO:0000259" key="1">
    <source>
        <dbReference type="Pfam" id="PF13391"/>
    </source>
</evidence>
<evidence type="ECO:0000313" key="3">
    <source>
        <dbReference type="Proteomes" id="UP001241747"/>
    </source>
</evidence>
<gene>
    <name evidence="2" type="ORF">QOZ94_000964</name>
</gene>
<protein>
    <recommendedName>
        <fullName evidence="1">HNH nuclease domain-containing protein</fullName>
    </recommendedName>
</protein>
<comment type="caution">
    <text evidence="2">The sequence shown here is derived from an EMBL/GenBank/DDBJ whole genome shotgun (WGS) entry which is preliminary data.</text>
</comment>
<evidence type="ECO:0000313" key="2">
    <source>
        <dbReference type="EMBL" id="MDQ0504190.1"/>
    </source>
</evidence>
<reference evidence="2 3" key="1">
    <citation type="submission" date="2023-07" db="EMBL/GenBank/DDBJ databases">
        <title>Genomic Encyclopedia of Type Strains, Phase IV (KMG-IV): sequencing the most valuable type-strain genomes for metagenomic binning, comparative biology and taxonomic classification.</title>
        <authorList>
            <person name="Goeker M."/>
        </authorList>
    </citation>
    <scope>NUCLEOTIDE SEQUENCE [LARGE SCALE GENOMIC DNA]</scope>
    <source>
        <strain evidence="2 3">DSM 3770</strain>
    </source>
</reference>
<keyword evidence="3" id="KW-1185">Reference proteome</keyword>
<dbReference type="EMBL" id="JAUSVY010000002">
    <property type="protein sequence ID" value="MDQ0504190.1"/>
    <property type="molecule type" value="Genomic_DNA"/>
</dbReference>